<dbReference type="CDD" id="cd16916">
    <property type="entry name" value="HATPase_CheA-like"/>
    <property type="match status" value="1"/>
</dbReference>
<evidence type="ECO:0000256" key="1">
    <source>
        <dbReference type="ARBA" id="ARBA00000085"/>
    </source>
</evidence>
<dbReference type="RefSeq" id="WP_084665916.1">
    <property type="nucleotide sequence ID" value="NZ_LT838272.1"/>
</dbReference>
<dbReference type="InterPro" id="IPR002545">
    <property type="entry name" value="CheW-lke_dom"/>
</dbReference>
<dbReference type="PROSITE" id="PS50894">
    <property type="entry name" value="HPT"/>
    <property type="match status" value="1"/>
</dbReference>
<dbReference type="InterPro" id="IPR036097">
    <property type="entry name" value="HisK_dim/P_sf"/>
</dbReference>
<evidence type="ECO:0000256" key="3">
    <source>
        <dbReference type="ARBA" id="ARBA00022500"/>
    </source>
</evidence>
<dbReference type="SMART" id="SM00260">
    <property type="entry name" value="CheW"/>
    <property type="match status" value="1"/>
</dbReference>
<dbReference type="SUPFAM" id="SSF47226">
    <property type="entry name" value="Histidine-containing phosphotransfer domain, HPT domain"/>
    <property type="match status" value="1"/>
</dbReference>
<evidence type="ECO:0000259" key="10">
    <source>
        <dbReference type="PROSITE" id="PS50894"/>
    </source>
</evidence>
<dbReference type="Pfam" id="PF01584">
    <property type="entry name" value="CheW"/>
    <property type="match status" value="1"/>
</dbReference>
<evidence type="ECO:0000256" key="2">
    <source>
        <dbReference type="ARBA" id="ARBA00012438"/>
    </source>
</evidence>
<dbReference type="InterPro" id="IPR036641">
    <property type="entry name" value="HPT_dom_sf"/>
</dbReference>
<name>A0A1W1VZ29_9FIRM</name>
<reference evidence="11 12" key="1">
    <citation type="submission" date="2017-04" db="EMBL/GenBank/DDBJ databases">
        <authorList>
            <person name="Afonso C.L."/>
            <person name="Miller P.J."/>
            <person name="Scott M.A."/>
            <person name="Spackman E."/>
            <person name="Goraichik I."/>
            <person name="Dimitrov K.M."/>
            <person name="Suarez D.L."/>
            <person name="Swayne D.E."/>
        </authorList>
    </citation>
    <scope>NUCLEOTIDE SEQUENCE [LARGE SCALE GENOMIC DNA]</scope>
    <source>
        <strain evidence="11 12">ToBE</strain>
    </source>
</reference>
<dbReference type="Pfam" id="PF01627">
    <property type="entry name" value="Hpt"/>
    <property type="match status" value="1"/>
</dbReference>
<gene>
    <name evidence="11" type="ORF">SAMN00808754_2379</name>
</gene>
<dbReference type="EMBL" id="LT838272">
    <property type="protein sequence ID" value="SMB98510.1"/>
    <property type="molecule type" value="Genomic_DNA"/>
</dbReference>
<dbReference type="InterPro" id="IPR004105">
    <property type="entry name" value="CheA-like_dim"/>
</dbReference>
<comment type="catalytic activity">
    <reaction evidence="1">
        <text>ATP + protein L-histidine = ADP + protein N-phospho-L-histidine.</text>
        <dbReference type="EC" id="2.7.13.3"/>
    </reaction>
</comment>
<keyword evidence="12" id="KW-1185">Reference proteome</keyword>
<dbReference type="STRING" id="698762.SAMN00808754_2379"/>
<dbReference type="PANTHER" id="PTHR43395:SF1">
    <property type="entry name" value="CHEMOTAXIS PROTEIN CHEA"/>
    <property type="match status" value="1"/>
</dbReference>
<dbReference type="SUPFAM" id="SSF50341">
    <property type="entry name" value="CheW-like"/>
    <property type="match status" value="1"/>
</dbReference>
<evidence type="ECO:0000256" key="8">
    <source>
        <dbReference type="PROSITE-ProRule" id="PRU00110"/>
    </source>
</evidence>
<feature type="modified residue" description="Phosphohistidine" evidence="8">
    <location>
        <position position="48"/>
    </location>
</feature>
<dbReference type="GO" id="GO:0005737">
    <property type="term" value="C:cytoplasm"/>
    <property type="evidence" value="ECO:0007669"/>
    <property type="project" value="InterPro"/>
</dbReference>
<accession>A0A1W1VZ29</accession>
<evidence type="ECO:0000259" key="9">
    <source>
        <dbReference type="PROSITE" id="PS50109"/>
    </source>
</evidence>
<dbReference type="PROSITE" id="PS50109">
    <property type="entry name" value="HIS_KIN"/>
    <property type="match status" value="1"/>
</dbReference>
<dbReference type="GO" id="GO:0000155">
    <property type="term" value="F:phosphorelay sensor kinase activity"/>
    <property type="evidence" value="ECO:0007669"/>
    <property type="project" value="InterPro"/>
</dbReference>
<dbReference type="InterPro" id="IPR036890">
    <property type="entry name" value="HATPase_C_sf"/>
</dbReference>
<evidence type="ECO:0000256" key="4">
    <source>
        <dbReference type="ARBA" id="ARBA00022553"/>
    </source>
</evidence>
<dbReference type="InterPro" id="IPR036061">
    <property type="entry name" value="CheW-like_dom_sf"/>
</dbReference>
<dbReference type="InterPro" id="IPR005467">
    <property type="entry name" value="His_kinase_dom"/>
</dbReference>
<dbReference type="SMART" id="SM01231">
    <property type="entry name" value="H-kinase_dim"/>
    <property type="match status" value="1"/>
</dbReference>
<dbReference type="InterPro" id="IPR037006">
    <property type="entry name" value="CheA-like_homodim_sf"/>
</dbReference>
<protein>
    <recommendedName>
        <fullName evidence="2">histidine kinase</fullName>
        <ecNumber evidence="2">2.7.13.3</ecNumber>
    </recommendedName>
</protein>
<dbReference type="SMART" id="SM00073">
    <property type="entry name" value="HPT"/>
    <property type="match status" value="1"/>
</dbReference>
<sequence length="841" mass="93938">MEQIDRTLLASFLEEAQELLDAIEQKLLELEKRPRDTELIHELFRAFHTLKGSSGIAGTVTFQNIAHEFENLLETLRKNEVDVTRDLITLFFKGADALKEVAINLAKNGCEPPLDHWTGLLEEVRANVPGRALSAGNQPDEARSERINSFEGLYLLPLSFRFAVLKNMLENGRLGVKEQGRGKGQQRIYVLGINCGTGIFERGLDPLRLALQGIETLGGRVISLTVLGDRLPSVYEFDPEKCYLPLILAFQTPNRIETLLFELEFLADDAEINLGYIDSIFELFSPDLVETRLPSSEERQRLKAFVEGAPWKIPDEGLKQRIDTFISLALKIYRFPCMSKSLFCEAVLLLALFRQIFVDKEGINQLLEDLKALLLEYASADHKTMSELMAPREAARDIWEYLQGEASEIEQTGVLPSNLYGSGAISKEPCAASTSPGKAPTIISSSLNLKGESIRVDKHKIDRLMDLASELILQKNGLEYWIRRLQKMVRDRELLYALKEQEQALTAVVRELQETIISLRMTPLRQLFSRFPRYVRDIAIKLGKEVELTFQGEDTEVDRETVERLYEPLLHLIRNALDHGLETPEERRRKGKESTGRLTVKASREASAVFIDVIDDGRGIDVGKVKYKAIQKGLVSLEEAEKMSDQEAMKLIFMPGFSTADSVTEISGRGVGMDAVQHTLMELGGYVNLHSVPDKGTTVRVVLPLNLLTTQVLVVEVSGEEIGIPVGDLERIVEATEVLRFSAQGKIAKVGGRTLIIQDLASILGVAGARNRPQDRKAIVLRGGVCLLADRISATEDLVVRKLTGELAGLNLYLGAAVRGNGRVLMILNTRSLREVNTYEH</sequence>
<evidence type="ECO:0000313" key="12">
    <source>
        <dbReference type="Proteomes" id="UP000192569"/>
    </source>
</evidence>
<dbReference type="InterPro" id="IPR004358">
    <property type="entry name" value="Sig_transdc_His_kin-like_C"/>
</dbReference>
<dbReference type="Pfam" id="PF02518">
    <property type="entry name" value="HATPase_c"/>
    <property type="match status" value="1"/>
</dbReference>
<dbReference type="AlphaFoldDB" id="A0A1W1VZ29"/>
<dbReference type="OrthoDB" id="9803176at2"/>
<evidence type="ECO:0000256" key="7">
    <source>
        <dbReference type="ARBA" id="ARBA00023012"/>
    </source>
</evidence>
<dbReference type="Gene3D" id="1.20.120.160">
    <property type="entry name" value="HPT domain"/>
    <property type="match status" value="1"/>
</dbReference>
<keyword evidence="5" id="KW-0808">Transferase</keyword>
<dbReference type="Gene3D" id="2.30.30.40">
    <property type="entry name" value="SH3 Domains"/>
    <property type="match status" value="1"/>
</dbReference>
<dbReference type="SUPFAM" id="SSF47384">
    <property type="entry name" value="Homodimeric domain of signal transducing histidine kinase"/>
    <property type="match status" value="1"/>
</dbReference>
<evidence type="ECO:0000256" key="6">
    <source>
        <dbReference type="ARBA" id="ARBA00022777"/>
    </source>
</evidence>
<dbReference type="SMART" id="SM00387">
    <property type="entry name" value="HATPase_c"/>
    <property type="match status" value="1"/>
</dbReference>
<keyword evidence="4 8" id="KW-0597">Phosphoprotein</keyword>
<dbReference type="InterPro" id="IPR051315">
    <property type="entry name" value="Bact_Chemotaxis_CheA"/>
</dbReference>
<proteinExistence type="predicted"/>
<feature type="domain" description="Histidine kinase" evidence="9">
    <location>
        <begin position="466"/>
        <end position="707"/>
    </location>
</feature>
<dbReference type="Pfam" id="PF02895">
    <property type="entry name" value="H-kinase_dim"/>
    <property type="match status" value="1"/>
</dbReference>
<feature type="domain" description="HPt" evidence="10">
    <location>
        <begin position="1"/>
        <end position="105"/>
    </location>
</feature>
<dbReference type="EC" id="2.7.13.3" evidence="2"/>
<dbReference type="PANTHER" id="PTHR43395">
    <property type="entry name" value="SENSOR HISTIDINE KINASE CHEA"/>
    <property type="match status" value="1"/>
</dbReference>
<evidence type="ECO:0000313" key="11">
    <source>
        <dbReference type="EMBL" id="SMB98510.1"/>
    </source>
</evidence>
<dbReference type="InterPro" id="IPR003594">
    <property type="entry name" value="HATPase_dom"/>
</dbReference>
<keyword evidence="6 11" id="KW-0418">Kinase</keyword>
<dbReference type="GO" id="GO:0006935">
    <property type="term" value="P:chemotaxis"/>
    <property type="evidence" value="ECO:0007669"/>
    <property type="project" value="UniProtKB-KW"/>
</dbReference>
<dbReference type="Gene3D" id="3.30.565.10">
    <property type="entry name" value="Histidine kinase-like ATPase, C-terminal domain"/>
    <property type="match status" value="1"/>
</dbReference>
<dbReference type="CDD" id="cd00088">
    <property type="entry name" value="HPT"/>
    <property type="match status" value="1"/>
</dbReference>
<keyword evidence="7" id="KW-0902">Two-component regulatory system</keyword>
<dbReference type="SUPFAM" id="SSF55874">
    <property type="entry name" value="ATPase domain of HSP90 chaperone/DNA topoisomerase II/histidine kinase"/>
    <property type="match status" value="1"/>
</dbReference>
<dbReference type="Proteomes" id="UP000192569">
    <property type="component" value="Chromosome I"/>
</dbReference>
<dbReference type="FunFam" id="3.30.565.10:FF:000016">
    <property type="entry name" value="Chemotaxis protein CheA, putative"/>
    <property type="match status" value="1"/>
</dbReference>
<dbReference type="InterPro" id="IPR008207">
    <property type="entry name" value="Sig_transdc_His_kin_Hpt_dom"/>
</dbReference>
<evidence type="ECO:0000256" key="5">
    <source>
        <dbReference type="ARBA" id="ARBA00022679"/>
    </source>
</evidence>
<organism evidence="11 12">
    <name type="scientific">Thermanaeromonas toyohensis ToBE</name>
    <dbReference type="NCBI Taxonomy" id="698762"/>
    <lineage>
        <taxon>Bacteria</taxon>
        <taxon>Bacillati</taxon>
        <taxon>Bacillota</taxon>
        <taxon>Clostridia</taxon>
        <taxon>Neomoorellales</taxon>
        <taxon>Neomoorellaceae</taxon>
        <taxon>Thermanaeromonas</taxon>
    </lineage>
</organism>
<dbReference type="Gene3D" id="1.10.287.560">
    <property type="entry name" value="Histidine kinase CheA-like, homodimeric domain"/>
    <property type="match status" value="1"/>
</dbReference>
<dbReference type="PRINTS" id="PR00344">
    <property type="entry name" value="BCTRLSENSOR"/>
</dbReference>
<keyword evidence="3" id="KW-0145">Chemotaxis</keyword>